<dbReference type="SUPFAM" id="SSF57756">
    <property type="entry name" value="Retrovirus zinc finger-like domains"/>
    <property type="match status" value="1"/>
</dbReference>
<evidence type="ECO:0000256" key="1">
    <source>
        <dbReference type="PROSITE-ProRule" id="PRU00047"/>
    </source>
</evidence>
<evidence type="ECO:0000259" key="3">
    <source>
        <dbReference type="PROSITE" id="PS50158"/>
    </source>
</evidence>
<evidence type="ECO:0000313" key="4">
    <source>
        <dbReference type="EMBL" id="JAD67928.1"/>
    </source>
</evidence>
<feature type="compositionally biased region" description="Basic and acidic residues" evidence="2">
    <location>
        <begin position="1"/>
        <end position="20"/>
    </location>
</feature>
<keyword evidence="1" id="KW-0479">Metal-binding</keyword>
<name>A0A0A9C0E6_ARUDO</name>
<reference evidence="4" key="2">
    <citation type="journal article" date="2015" name="Data Brief">
        <title>Shoot transcriptome of the giant reed, Arundo donax.</title>
        <authorList>
            <person name="Barrero R.A."/>
            <person name="Guerrero F.D."/>
            <person name="Moolhuijzen P."/>
            <person name="Goolsby J.A."/>
            <person name="Tidwell J."/>
            <person name="Bellgard S.E."/>
            <person name="Bellgard M.I."/>
        </authorList>
    </citation>
    <scope>NUCLEOTIDE SEQUENCE</scope>
    <source>
        <tissue evidence="4">Shoot tissue taken approximately 20 cm above the soil surface</tissue>
    </source>
</reference>
<dbReference type="SMART" id="SM00343">
    <property type="entry name" value="ZnF_C2HC"/>
    <property type="match status" value="2"/>
</dbReference>
<dbReference type="AlphaFoldDB" id="A0A0A9C0E6"/>
<evidence type="ECO:0000256" key="2">
    <source>
        <dbReference type="SAM" id="MobiDB-lite"/>
    </source>
</evidence>
<dbReference type="PROSITE" id="PS50158">
    <property type="entry name" value="ZF_CCHC"/>
    <property type="match status" value="2"/>
</dbReference>
<dbReference type="EMBL" id="GBRH01229967">
    <property type="protein sequence ID" value="JAD67928.1"/>
    <property type="molecule type" value="Transcribed_RNA"/>
</dbReference>
<dbReference type="InterPro" id="IPR001878">
    <property type="entry name" value="Znf_CCHC"/>
</dbReference>
<dbReference type="GO" id="GO:0003676">
    <property type="term" value="F:nucleic acid binding"/>
    <property type="evidence" value="ECO:0007669"/>
    <property type="project" value="InterPro"/>
</dbReference>
<dbReference type="InterPro" id="IPR036875">
    <property type="entry name" value="Znf_CCHC_sf"/>
</dbReference>
<proteinExistence type="predicted"/>
<dbReference type="Gene3D" id="4.10.60.10">
    <property type="entry name" value="Zinc finger, CCHC-type"/>
    <property type="match status" value="1"/>
</dbReference>
<protein>
    <recommendedName>
        <fullName evidence="3">CCHC-type domain-containing protein</fullName>
    </recommendedName>
</protein>
<reference evidence="4" key="1">
    <citation type="submission" date="2014-09" db="EMBL/GenBank/DDBJ databases">
        <authorList>
            <person name="Magalhaes I.L.F."/>
            <person name="Oliveira U."/>
            <person name="Santos F.R."/>
            <person name="Vidigal T.H.D.A."/>
            <person name="Brescovit A.D."/>
            <person name="Santos A.J."/>
        </authorList>
    </citation>
    <scope>NUCLEOTIDE SEQUENCE</scope>
    <source>
        <tissue evidence="4">Shoot tissue taken approximately 20 cm above the soil surface</tissue>
    </source>
</reference>
<keyword evidence="1" id="KW-0863">Zinc-finger</keyword>
<organism evidence="4">
    <name type="scientific">Arundo donax</name>
    <name type="common">Giant reed</name>
    <name type="synonym">Donax arundinaceus</name>
    <dbReference type="NCBI Taxonomy" id="35708"/>
    <lineage>
        <taxon>Eukaryota</taxon>
        <taxon>Viridiplantae</taxon>
        <taxon>Streptophyta</taxon>
        <taxon>Embryophyta</taxon>
        <taxon>Tracheophyta</taxon>
        <taxon>Spermatophyta</taxon>
        <taxon>Magnoliopsida</taxon>
        <taxon>Liliopsida</taxon>
        <taxon>Poales</taxon>
        <taxon>Poaceae</taxon>
        <taxon>PACMAD clade</taxon>
        <taxon>Arundinoideae</taxon>
        <taxon>Arundineae</taxon>
        <taxon>Arundo</taxon>
    </lineage>
</organism>
<dbReference type="Pfam" id="PF00098">
    <property type="entry name" value="zf-CCHC"/>
    <property type="match status" value="2"/>
</dbReference>
<accession>A0A0A9C0E6</accession>
<feature type="domain" description="CCHC-type" evidence="3">
    <location>
        <begin position="54"/>
        <end position="69"/>
    </location>
</feature>
<sequence>MHHQLNEKKTQEDWKCERQSGKKPSVADPTPDSECFRCGKLGHHQVRCPNDPICYKCKNPGHMAVNCPENKKLKLRMFGFSAKG</sequence>
<dbReference type="GO" id="GO:0008270">
    <property type="term" value="F:zinc ion binding"/>
    <property type="evidence" value="ECO:0007669"/>
    <property type="project" value="UniProtKB-KW"/>
</dbReference>
<keyword evidence="1" id="KW-0862">Zinc</keyword>
<feature type="domain" description="CCHC-type" evidence="3">
    <location>
        <begin position="35"/>
        <end position="50"/>
    </location>
</feature>
<feature type="region of interest" description="Disordered" evidence="2">
    <location>
        <begin position="1"/>
        <end position="32"/>
    </location>
</feature>